<keyword evidence="1 2" id="KW-0663">Pyridoxal phosphate</keyword>
<keyword evidence="7" id="KW-1185">Reference proteome</keyword>
<dbReference type="Gene3D" id="3.20.20.10">
    <property type="entry name" value="Alanine racemase"/>
    <property type="match status" value="1"/>
</dbReference>
<evidence type="ECO:0000256" key="4">
    <source>
        <dbReference type="RuleBase" id="RU004514"/>
    </source>
</evidence>
<dbReference type="InterPro" id="IPR001608">
    <property type="entry name" value="Ala_racemase_N"/>
</dbReference>
<comment type="function">
    <text evidence="2">Pyridoxal 5'-phosphate (PLP)-binding protein, which is involved in PLP homeostasis.</text>
</comment>
<comment type="caution">
    <text evidence="6">The sequence shown here is derived from an EMBL/GenBank/DDBJ whole genome shotgun (WGS) entry which is preliminary data.</text>
</comment>
<evidence type="ECO:0000256" key="3">
    <source>
        <dbReference type="PIRSR" id="PIRSR004848-1"/>
    </source>
</evidence>
<evidence type="ECO:0000256" key="1">
    <source>
        <dbReference type="ARBA" id="ARBA00022898"/>
    </source>
</evidence>
<reference evidence="6 7" key="1">
    <citation type="submission" date="2020-06" db="EMBL/GenBank/DDBJ databases">
        <authorList>
            <person name="Criscuolo A."/>
        </authorList>
    </citation>
    <scope>NUCLEOTIDE SEQUENCE [LARGE SCALE GENOMIC DNA]</scope>
    <source>
        <strain evidence="6">1804121828</strain>
    </source>
</reference>
<dbReference type="PIRSF" id="PIRSF004848">
    <property type="entry name" value="YBL036c_PLPDEIII"/>
    <property type="match status" value="1"/>
</dbReference>
<dbReference type="GO" id="GO:0030170">
    <property type="term" value="F:pyridoxal phosphate binding"/>
    <property type="evidence" value="ECO:0007669"/>
    <property type="project" value="UniProtKB-UniRule"/>
</dbReference>
<evidence type="ECO:0000256" key="2">
    <source>
        <dbReference type="HAMAP-Rule" id="MF_02087"/>
    </source>
</evidence>
<dbReference type="NCBIfam" id="TIGR00044">
    <property type="entry name" value="YggS family pyridoxal phosphate-dependent enzyme"/>
    <property type="match status" value="1"/>
</dbReference>
<dbReference type="InterPro" id="IPR011078">
    <property type="entry name" value="PyrdxlP_homeostasis"/>
</dbReference>
<dbReference type="AlphaFoldDB" id="A0A6V6Y002"/>
<dbReference type="PANTHER" id="PTHR10146">
    <property type="entry name" value="PROLINE SYNTHETASE CO-TRANSCRIBED BACTERIAL HOMOLOG PROTEIN"/>
    <property type="match status" value="1"/>
</dbReference>
<evidence type="ECO:0000259" key="5">
    <source>
        <dbReference type="Pfam" id="PF01168"/>
    </source>
</evidence>
<feature type="modified residue" description="N6-(pyridoxal phosphate)lysine" evidence="2 3">
    <location>
        <position position="35"/>
    </location>
</feature>
<comment type="similarity">
    <text evidence="2 4">Belongs to the pyridoxal phosphate-binding protein YggS/PROSC family.</text>
</comment>
<dbReference type="EMBL" id="CAIJCS010000014">
    <property type="protein sequence ID" value="CAC9925257.1"/>
    <property type="molecule type" value="Genomic_DNA"/>
</dbReference>
<evidence type="ECO:0000313" key="7">
    <source>
        <dbReference type="Proteomes" id="UP000586454"/>
    </source>
</evidence>
<organism evidence="6 7">
    <name type="scientific">Aedoeadaptatus nemausensis</name>
    <dbReference type="NCBI Taxonomy" id="2582829"/>
    <lineage>
        <taxon>Bacteria</taxon>
        <taxon>Bacillati</taxon>
        <taxon>Bacillota</taxon>
        <taxon>Tissierellia</taxon>
        <taxon>Tissierellales</taxon>
        <taxon>Peptoniphilaceae</taxon>
        <taxon>Aedoeadaptatus</taxon>
    </lineage>
</organism>
<proteinExistence type="inferred from homology"/>
<gene>
    <name evidence="6" type="ORF">PEPNEM18_00500</name>
</gene>
<accession>A0A6V6Y002</accession>
<feature type="domain" description="Alanine racemase N-terminal" evidence="5">
    <location>
        <begin position="7"/>
        <end position="226"/>
    </location>
</feature>
<dbReference type="HAMAP" id="MF_02087">
    <property type="entry name" value="PLP_homeostasis"/>
    <property type="match status" value="1"/>
</dbReference>
<protein>
    <recommendedName>
        <fullName evidence="2">Pyridoxal phosphate homeostasis protein</fullName>
        <shortName evidence="2">PLP homeostasis protein</shortName>
    </recommendedName>
</protein>
<dbReference type="InterPro" id="IPR029066">
    <property type="entry name" value="PLP-binding_barrel"/>
</dbReference>
<evidence type="ECO:0000313" key="6">
    <source>
        <dbReference type="EMBL" id="CAC9925257.1"/>
    </source>
</evidence>
<dbReference type="FunFam" id="3.20.20.10:FF:000018">
    <property type="entry name" value="Pyridoxal phosphate homeostasis protein"/>
    <property type="match status" value="1"/>
</dbReference>
<dbReference type="SUPFAM" id="SSF51419">
    <property type="entry name" value="PLP-binding barrel"/>
    <property type="match status" value="1"/>
</dbReference>
<dbReference type="Proteomes" id="UP000586454">
    <property type="component" value="Unassembled WGS sequence"/>
</dbReference>
<comment type="cofactor">
    <cofactor evidence="3">
        <name>pyridoxal 5'-phosphate</name>
        <dbReference type="ChEBI" id="CHEBI:597326"/>
    </cofactor>
</comment>
<name>A0A6V6Y002_9FIRM</name>
<sequence length="229" mass="25961">MSAMEENLKRVRDEIEKCREHSLTGEEVKLIAVTKTHGVDVMKEAIDLGVTDVGENKVQELTEKMDLIGDKVRYHMIGNLQSNKVKYIYQDVALIHSLDRSSLAKEIEKRAKQTDHIVPCLLQVNIGDEASKGGLAYDGVLPFLESILDYKHIKVDGLMAIAPNTEDEAYLRKLFRKMFALKEDIDNRHYEGVHMTHLSMGMSNDFGIAIEEGANMVRVGSRIFGKRHY</sequence>
<dbReference type="CDD" id="cd00635">
    <property type="entry name" value="PLPDE_III_YBL036c_like"/>
    <property type="match status" value="1"/>
</dbReference>
<dbReference type="Pfam" id="PF01168">
    <property type="entry name" value="Ala_racemase_N"/>
    <property type="match status" value="1"/>
</dbReference>
<dbReference type="PANTHER" id="PTHR10146:SF14">
    <property type="entry name" value="PYRIDOXAL PHOSPHATE HOMEOSTASIS PROTEIN"/>
    <property type="match status" value="1"/>
</dbReference>